<protein>
    <submittedName>
        <fullName evidence="1">Uncharacterized protein</fullName>
    </submittedName>
</protein>
<sequence>MAGIILNSLCLLTHIQEGIQPSLSNGTSAQLVPAGNWNGVVQSVISLRYNDAANGYTTDAAFSIKKPDEFKSWLVVLRDKTYRKFQYKVLTTFQNGTFKEGAWVDADGNQAIPIIVQQTPYLNVKVLPNLLDFKVTPVVECTLHYDDNVANIHEVETFTFINGDIQSWSFPIASSALNKYRYQLTYHLSDGRSITTTDTLTDAEAFTINKPNVPEIVCNVTPKLINFTDTPLVEVSIAYQDDQNDIEAEETLVFGDATPQTFRIPIHDNSPKDYQVTITYYKGDGKVVAGQPTTTS</sequence>
<evidence type="ECO:0000313" key="2">
    <source>
        <dbReference type="Proteomes" id="UP000238634"/>
    </source>
</evidence>
<dbReference type="STRING" id="1920490.GCA_001895925_00444"/>
<organism evidence="1 2">
    <name type="scientific">Phormidesmis priestleyi ULC007</name>
    <dbReference type="NCBI Taxonomy" id="1920490"/>
    <lineage>
        <taxon>Bacteria</taxon>
        <taxon>Bacillati</taxon>
        <taxon>Cyanobacteriota</taxon>
        <taxon>Cyanophyceae</taxon>
        <taxon>Leptolyngbyales</taxon>
        <taxon>Leptolyngbyaceae</taxon>
        <taxon>Phormidesmis</taxon>
    </lineage>
</organism>
<dbReference type="EMBL" id="PVWG01000032">
    <property type="protein sequence ID" value="PSB17116.1"/>
    <property type="molecule type" value="Genomic_DNA"/>
</dbReference>
<reference evidence="1 2" key="2">
    <citation type="submission" date="2018-03" db="EMBL/GenBank/DDBJ databases">
        <title>The ancient ancestry and fast evolution of plastids.</title>
        <authorList>
            <person name="Moore K.R."/>
            <person name="Magnabosco C."/>
            <person name="Momper L."/>
            <person name="Gold D.A."/>
            <person name="Bosak T."/>
            <person name="Fournier G.P."/>
        </authorList>
    </citation>
    <scope>NUCLEOTIDE SEQUENCE [LARGE SCALE GENOMIC DNA]</scope>
    <source>
        <strain evidence="1 2">ULC007</strain>
    </source>
</reference>
<reference evidence="1 2" key="1">
    <citation type="submission" date="2018-02" db="EMBL/GenBank/DDBJ databases">
        <authorList>
            <person name="Cohen D.B."/>
            <person name="Kent A.D."/>
        </authorList>
    </citation>
    <scope>NUCLEOTIDE SEQUENCE [LARGE SCALE GENOMIC DNA]</scope>
    <source>
        <strain evidence="1 2">ULC007</strain>
    </source>
</reference>
<accession>A0A2T1D9I4</accession>
<dbReference type="RefSeq" id="WP_073072802.1">
    <property type="nucleotide sequence ID" value="NZ_MPPI01000019.1"/>
</dbReference>
<keyword evidence="2" id="KW-1185">Reference proteome</keyword>
<comment type="caution">
    <text evidence="1">The sequence shown here is derived from an EMBL/GenBank/DDBJ whole genome shotgun (WGS) entry which is preliminary data.</text>
</comment>
<evidence type="ECO:0000313" key="1">
    <source>
        <dbReference type="EMBL" id="PSB17116.1"/>
    </source>
</evidence>
<dbReference type="OrthoDB" id="8476783at2"/>
<proteinExistence type="predicted"/>
<gene>
    <name evidence="1" type="ORF">C7B65_19595</name>
</gene>
<dbReference type="Proteomes" id="UP000238634">
    <property type="component" value="Unassembled WGS sequence"/>
</dbReference>
<name>A0A2T1D9I4_9CYAN</name>
<dbReference type="AlphaFoldDB" id="A0A2T1D9I4"/>